<organism evidence="2 3">
    <name type="scientific">Shewanella atlantica</name>
    <dbReference type="NCBI Taxonomy" id="271099"/>
    <lineage>
        <taxon>Bacteria</taxon>
        <taxon>Pseudomonadati</taxon>
        <taxon>Pseudomonadota</taxon>
        <taxon>Gammaproteobacteria</taxon>
        <taxon>Alteromonadales</taxon>
        <taxon>Shewanellaceae</taxon>
        <taxon>Shewanella</taxon>
    </lineage>
</organism>
<dbReference type="PROSITE" id="PS51257">
    <property type="entry name" value="PROKAR_LIPOPROTEIN"/>
    <property type="match status" value="1"/>
</dbReference>
<accession>A0A3S0IDX7</accession>
<dbReference type="Proteomes" id="UP000282060">
    <property type="component" value="Unassembled WGS sequence"/>
</dbReference>
<keyword evidence="1" id="KW-0732">Signal</keyword>
<comment type="caution">
    <text evidence="2">The sequence shown here is derived from an EMBL/GenBank/DDBJ whole genome shotgun (WGS) entry which is preliminary data.</text>
</comment>
<dbReference type="RefSeq" id="WP_126504898.1">
    <property type="nucleotide sequence ID" value="NZ_RXNV01000002.1"/>
</dbReference>
<evidence type="ECO:0008006" key="4">
    <source>
        <dbReference type="Google" id="ProtNLM"/>
    </source>
</evidence>
<feature type="signal peptide" evidence="1">
    <location>
        <begin position="1"/>
        <end position="27"/>
    </location>
</feature>
<name>A0A3S0IDX7_9GAMM</name>
<protein>
    <recommendedName>
        <fullName evidence="4">TRL-like family protein</fullName>
    </recommendedName>
</protein>
<evidence type="ECO:0000313" key="2">
    <source>
        <dbReference type="EMBL" id="RTR33342.1"/>
    </source>
</evidence>
<proteinExistence type="predicted"/>
<keyword evidence="3" id="KW-1185">Reference proteome</keyword>
<dbReference type="EMBL" id="RXNV01000002">
    <property type="protein sequence ID" value="RTR33342.1"/>
    <property type="molecule type" value="Genomic_DNA"/>
</dbReference>
<dbReference type="OrthoDB" id="6401147at2"/>
<feature type="chain" id="PRO_5018729187" description="TRL-like family protein" evidence="1">
    <location>
        <begin position="28"/>
        <end position="123"/>
    </location>
</feature>
<evidence type="ECO:0000256" key="1">
    <source>
        <dbReference type="SAM" id="SignalP"/>
    </source>
</evidence>
<evidence type="ECO:0000313" key="3">
    <source>
        <dbReference type="Proteomes" id="UP000282060"/>
    </source>
</evidence>
<sequence>MNFRNFAKKLTLLVVASIFLLTGCNLANHGSFVTQTFSSTDWAEEQTLTRLGPVEGKSCQTAALYFIPQGDSTSTNAAIADAKGQRAGTLLLADVSIDDKLWLEFGYSVQCILVSATAYGVAP</sequence>
<dbReference type="AlphaFoldDB" id="A0A3S0IDX7"/>
<reference evidence="2 3" key="1">
    <citation type="submission" date="2018-12" db="EMBL/GenBank/DDBJ databases">
        <authorList>
            <person name="Yu L."/>
        </authorList>
    </citation>
    <scope>NUCLEOTIDE SEQUENCE [LARGE SCALE GENOMIC DNA]</scope>
    <source>
        <strain evidence="2 3">HAW-EB5</strain>
    </source>
</reference>
<gene>
    <name evidence="2" type="ORF">EKG39_06245</name>
</gene>